<dbReference type="RefSeq" id="WP_265895403.1">
    <property type="nucleotide sequence ID" value="NZ_JAPIVE010000001.1"/>
</dbReference>
<dbReference type="AlphaFoldDB" id="A0AA42CWR9"/>
<comment type="caution">
    <text evidence="3">The sequence shown here is derived from an EMBL/GenBank/DDBJ whole genome shotgun (WGS) entry which is preliminary data.</text>
</comment>
<keyword evidence="4" id="KW-1185">Reference proteome</keyword>
<accession>A0AA42CWR9</accession>
<dbReference type="InterPro" id="IPR050282">
    <property type="entry name" value="Cycloisomerase_2"/>
</dbReference>
<keyword evidence="2" id="KW-0313">Glucose metabolism</keyword>
<dbReference type="PANTHER" id="PTHR30344:SF1">
    <property type="entry name" value="6-PHOSPHOGLUCONOLACTONASE"/>
    <property type="match status" value="1"/>
</dbReference>
<dbReference type="GO" id="GO:0006006">
    <property type="term" value="P:glucose metabolic process"/>
    <property type="evidence" value="ECO:0007669"/>
    <property type="project" value="UniProtKB-KW"/>
</dbReference>
<dbReference type="PANTHER" id="PTHR30344">
    <property type="entry name" value="6-PHOSPHOGLUCONOLACTONASE-RELATED"/>
    <property type="match status" value="1"/>
</dbReference>
<name>A0AA42CWR9_9GAMM</name>
<dbReference type="InterPro" id="IPR019405">
    <property type="entry name" value="Lactonase_7-beta_prop"/>
</dbReference>
<dbReference type="Gene3D" id="2.130.10.10">
    <property type="entry name" value="YVTN repeat-like/Quinoprotein amine dehydrogenase"/>
    <property type="match status" value="1"/>
</dbReference>
<protein>
    <submittedName>
        <fullName evidence="3">Lactonase family protein</fullName>
    </submittedName>
</protein>
<organism evidence="3 4">
    <name type="scientific">Larsenimonas rhizosphaerae</name>
    <dbReference type="NCBI Taxonomy" id="2944682"/>
    <lineage>
        <taxon>Bacteria</taxon>
        <taxon>Pseudomonadati</taxon>
        <taxon>Pseudomonadota</taxon>
        <taxon>Gammaproteobacteria</taxon>
        <taxon>Oceanospirillales</taxon>
        <taxon>Halomonadaceae</taxon>
        <taxon>Larsenimonas</taxon>
    </lineage>
</organism>
<dbReference type="InterPro" id="IPR015943">
    <property type="entry name" value="WD40/YVTN_repeat-like_dom_sf"/>
</dbReference>
<keyword evidence="2" id="KW-0119">Carbohydrate metabolism</keyword>
<evidence type="ECO:0000256" key="1">
    <source>
        <dbReference type="ARBA" id="ARBA00005564"/>
    </source>
</evidence>
<dbReference type="EMBL" id="JAPIVE010000001">
    <property type="protein sequence ID" value="MCX2522995.1"/>
    <property type="molecule type" value="Genomic_DNA"/>
</dbReference>
<dbReference type="Pfam" id="PF10282">
    <property type="entry name" value="Lactonase"/>
    <property type="match status" value="1"/>
</dbReference>
<proteinExistence type="inferred from homology"/>
<comment type="similarity">
    <text evidence="1">Belongs to the cycloisomerase 2 family.</text>
</comment>
<evidence type="ECO:0000313" key="3">
    <source>
        <dbReference type="EMBL" id="MCX2522995.1"/>
    </source>
</evidence>
<dbReference type="InterPro" id="IPR011048">
    <property type="entry name" value="Haem_d1_sf"/>
</dbReference>
<evidence type="ECO:0000313" key="4">
    <source>
        <dbReference type="Proteomes" id="UP001165678"/>
    </source>
</evidence>
<gene>
    <name evidence="3" type="ORF">OQ287_01945</name>
</gene>
<sequence>MSTHVLLAGTYTSRGSRGIYCYTALADAGQPAEPVVIEADDPSFMVLDHAARFLYCVNETPGRIGQVSAFSFSPASREATLLSRVSAGGEDPCHITLTPDERFVLVSCYSSGSLAVFPRLDDGSLGEAVQQIAFDGGSRVHATRQEKAHLHSCTCSPDGQFVFACDLGNDRIYQFALTGDDNEPLGERQDIIAPPGSGPRHLKFHPEGHWAYLVGELDGSIVGYRHDGTTLVQYQVASLTSTNDDREHGAGELQFGHDGRSLYVTNRGQFDELVSLDIDQEGILTWRGSTSTGGQLPRHFTVTPDGGHVLIGNQQSGDVTRMALLPDGGFGEVETLLNLDDVAFLHLVAAGSTS</sequence>
<dbReference type="Proteomes" id="UP001165678">
    <property type="component" value="Unassembled WGS sequence"/>
</dbReference>
<dbReference type="SUPFAM" id="SSF51004">
    <property type="entry name" value="C-terminal (heme d1) domain of cytochrome cd1-nitrite reductase"/>
    <property type="match status" value="1"/>
</dbReference>
<evidence type="ECO:0000256" key="2">
    <source>
        <dbReference type="ARBA" id="ARBA00022526"/>
    </source>
</evidence>
<dbReference type="GO" id="GO:0017057">
    <property type="term" value="F:6-phosphogluconolactonase activity"/>
    <property type="evidence" value="ECO:0007669"/>
    <property type="project" value="TreeGrafter"/>
</dbReference>
<reference evidence="3" key="1">
    <citation type="submission" date="2022-11" db="EMBL/GenBank/DDBJ databases">
        <title>Larsenimonas rhizosphaerae sp. nov., isolated from a tidal mudflat.</title>
        <authorList>
            <person name="Lee S.D."/>
            <person name="Kim I.S."/>
        </authorList>
    </citation>
    <scope>NUCLEOTIDE SEQUENCE</scope>
    <source>
        <strain evidence="3">GH2-1</strain>
    </source>
</reference>